<dbReference type="EMBL" id="JAEAOA010001733">
    <property type="protein sequence ID" value="KAK3588700.1"/>
    <property type="molecule type" value="Genomic_DNA"/>
</dbReference>
<reference evidence="4" key="3">
    <citation type="submission" date="2023-05" db="EMBL/GenBank/DDBJ databases">
        <authorList>
            <person name="Smith C.H."/>
        </authorList>
    </citation>
    <scope>NUCLEOTIDE SEQUENCE</scope>
    <source>
        <strain evidence="4">CHS0354</strain>
        <tissue evidence="4">Mantle</tissue>
    </source>
</reference>
<dbReference type="SUPFAM" id="SSF52540">
    <property type="entry name" value="P-loop containing nucleoside triphosphate hydrolases"/>
    <property type="match status" value="1"/>
</dbReference>
<organism evidence="4 5">
    <name type="scientific">Potamilus streckersoni</name>
    <dbReference type="NCBI Taxonomy" id="2493646"/>
    <lineage>
        <taxon>Eukaryota</taxon>
        <taxon>Metazoa</taxon>
        <taxon>Spiralia</taxon>
        <taxon>Lophotrochozoa</taxon>
        <taxon>Mollusca</taxon>
        <taxon>Bivalvia</taxon>
        <taxon>Autobranchia</taxon>
        <taxon>Heteroconchia</taxon>
        <taxon>Palaeoheterodonta</taxon>
        <taxon>Unionida</taxon>
        <taxon>Unionoidea</taxon>
        <taxon>Unionidae</taxon>
        <taxon>Ambleminae</taxon>
        <taxon>Lampsilini</taxon>
        <taxon>Potamilus</taxon>
    </lineage>
</organism>
<dbReference type="InterPro" id="IPR000863">
    <property type="entry name" value="Sulfotransferase_dom"/>
</dbReference>
<feature type="non-terminal residue" evidence="4">
    <location>
        <position position="199"/>
    </location>
</feature>
<evidence type="ECO:0000256" key="2">
    <source>
        <dbReference type="ARBA" id="ARBA00022679"/>
    </source>
</evidence>
<dbReference type="GO" id="GO:0008146">
    <property type="term" value="F:sulfotransferase activity"/>
    <property type="evidence" value="ECO:0007669"/>
    <property type="project" value="InterPro"/>
</dbReference>
<keyword evidence="5" id="KW-1185">Reference proteome</keyword>
<evidence type="ECO:0000313" key="5">
    <source>
        <dbReference type="Proteomes" id="UP001195483"/>
    </source>
</evidence>
<sequence length="199" mass="22933">MAQKIADRDGFTINVTKFGDLYLPPVLEFGKHQEVLSNIPKMKCYNDDVIICAFPKCGTHWVWEICNKIIYGSVETVAKSKMKAMLDVCLTEDIASIPSPRLINSHLPPSLLPVEIFQKKCKILFPVRDPRDVTVSHFHHLKNSKITDYNGSWDNFLEKSLDGKATYGSIFEYMEKWEIFLQENPEIPLLVVHYEDLKQ</sequence>
<accession>A0AAE0SCA7</accession>
<evidence type="ECO:0000256" key="1">
    <source>
        <dbReference type="ARBA" id="ARBA00005771"/>
    </source>
</evidence>
<dbReference type="Gene3D" id="3.40.50.300">
    <property type="entry name" value="P-loop containing nucleotide triphosphate hydrolases"/>
    <property type="match status" value="1"/>
</dbReference>
<protein>
    <recommendedName>
        <fullName evidence="3">Sulfotransferase domain-containing protein</fullName>
    </recommendedName>
</protein>
<comment type="caution">
    <text evidence="4">The sequence shown here is derived from an EMBL/GenBank/DDBJ whole genome shotgun (WGS) entry which is preliminary data.</text>
</comment>
<reference evidence="4" key="2">
    <citation type="journal article" date="2021" name="Genome Biol. Evol.">
        <title>Developing a high-quality reference genome for a parasitic bivalve with doubly uniparental inheritance (Bivalvia: Unionida).</title>
        <authorList>
            <person name="Smith C.H."/>
        </authorList>
    </citation>
    <scope>NUCLEOTIDE SEQUENCE</scope>
    <source>
        <strain evidence="4">CHS0354</strain>
        <tissue evidence="4">Mantle</tissue>
    </source>
</reference>
<gene>
    <name evidence="4" type="ORF">CHS0354_028911</name>
</gene>
<dbReference type="Proteomes" id="UP001195483">
    <property type="component" value="Unassembled WGS sequence"/>
</dbReference>
<dbReference type="Pfam" id="PF00685">
    <property type="entry name" value="Sulfotransfer_1"/>
    <property type="match status" value="1"/>
</dbReference>
<dbReference type="InterPro" id="IPR027417">
    <property type="entry name" value="P-loop_NTPase"/>
</dbReference>
<comment type="similarity">
    <text evidence="1">Belongs to the sulfotransferase 1 family.</text>
</comment>
<evidence type="ECO:0000313" key="4">
    <source>
        <dbReference type="EMBL" id="KAK3588700.1"/>
    </source>
</evidence>
<feature type="domain" description="Sulfotransferase" evidence="3">
    <location>
        <begin position="47"/>
        <end position="199"/>
    </location>
</feature>
<dbReference type="PANTHER" id="PTHR11783">
    <property type="entry name" value="SULFOTRANSFERASE SULT"/>
    <property type="match status" value="1"/>
</dbReference>
<proteinExistence type="inferred from homology"/>
<keyword evidence="2" id="KW-0808">Transferase</keyword>
<dbReference type="AlphaFoldDB" id="A0AAE0SCA7"/>
<reference evidence="4" key="1">
    <citation type="journal article" date="2021" name="Genome Biol. Evol.">
        <title>A High-Quality Reference Genome for a Parasitic Bivalve with Doubly Uniparental Inheritance (Bivalvia: Unionida).</title>
        <authorList>
            <person name="Smith C.H."/>
        </authorList>
    </citation>
    <scope>NUCLEOTIDE SEQUENCE</scope>
    <source>
        <strain evidence="4">CHS0354</strain>
    </source>
</reference>
<name>A0AAE0SCA7_9BIVA</name>
<evidence type="ECO:0000259" key="3">
    <source>
        <dbReference type="Pfam" id="PF00685"/>
    </source>
</evidence>